<organism evidence="5 6">
    <name type="scientific">Sphingobacterium litopenaei</name>
    <dbReference type="NCBI Taxonomy" id="2763500"/>
    <lineage>
        <taxon>Bacteria</taxon>
        <taxon>Pseudomonadati</taxon>
        <taxon>Bacteroidota</taxon>
        <taxon>Sphingobacteriia</taxon>
        <taxon>Sphingobacteriales</taxon>
        <taxon>Sphingobacteriaceae</taxon>
        <taxon>Sphingobacterium</taxon>
    </lineage>
</organism>
<sequence>MKKFNIFLMLIFIFTTVFTACEDKIIDTTEDKIQTSIKVTHINIPYVYNVTNESDITIEGKGFEQTDSITFIPRGGQGGGTIKLGIKTIEDEKVALENSPYFRDGEYEIRIQRGILDQLLGRTFVNRIFNASIPDREGMTVKGTVHSNGQGVANVIVSDGIEFAVTDQNGVYYLPSAKKHGFVFITVPANYEVSVINTIPQFFKRLAGLASATEIKDFELFPVNNENHVVAFMTDMHLANRNNDLTQFQSFIEDVKNVYEEYKGQNKKFYGITLGDQTWDQYWYSNNFKLENYVDQIKSLEFPIYNVIGNHDYNPYVSANDWLGAAEYRKVLGPTYYSINIGRVHYIILDNMQWLNDGGSQGVVGERNYRDFLDQEQLTWLAKDLSYITDKSTPIVIATHVPLFTNPDQNGNFNNAMENTSELLAAVSEFTNVKVATGHTHINYRNSPAGSNVYEQNIAAVSATWWWTGATSAANHISRDGSPGGYAIWEMTGRNQQWYYKSIGFDKDYQFRSYDLNNIHITSATYTPSATDEFKGKVAGYAGEFATANKNNQVLINVWGYQDNWKVTVKENGNTLPVTRVRKKDPLHIISYEMQRLNANAEPTSSFVTVNSAHLFLATASNATSTLEITVEDEFGNKYTETMVRPKAFTYSMR</sequence>
<name>A0ABR7YE83_9SPHI</name>
<feature type="domain" description="Calcineurin-like phosphoesterase" evidence="2">
    <location>
        <begin position="230"/>
        <end position="442"/>
    </location>
</feature>
<dbReference type="InterPro" id="IPR032285">
    <property type="entry name" value="Metallophos_N"/>
</dbReference>
<gene>
    <name evidence="5" type="ORF">H8B04_08580</name>
</gene>
<evidence type="ECO:0000313" key="6">
    <source>
        <dbReference type="Proteomes" id="UP000651271"/>
    </source>
</evidence>
<keyword evidence="1" id="KW-0732">Signal</keyword>
<feature type="chain" id="PRO_5045715035" evidence="1">
    <location>
        <begin position="20"/>
        <end position="654"/>
    </location>
</feature>
<dbReference type="Gene3D" id="3.60.21.10">
    <property type="match status" value="1"/>
</dbReference>
<dbReference type="PROSITE" id="PS51257">
    <property type="entry name" value="PROKAR_LIPOPROTEIN"/>
    <property type="match status" value="1"/>
</dbReference>
<dbReference type="Proteomes" id="UP000651271">
    <property type="component" value="Unassembled WGS sequence"/>
</dbReference>
<comment type="caution">
    <text evidence="5">The sequence shown here is derived from an EMBL/GenBank/DDBJ whole genome shotgun (WGS) entry which is preliminary data.</text>
</comment>
<keyword evidence="6" id="KW-1185">Reference proteome</keyword>
<proteinExistence type="predicted"/>
<dbReference type="PANTHER" id="PTHR43143">
    <property type="entry name" value="METALLOPHOSPHOESTERASE, CALCINEURIN SUPERFAMILY"/>
    <property type="match status" value="1"/>
</dbReference>
<evidence type="ECO:0000313" key="5">
    <source>
        <dbReference type="EMBL" id="MBD1429623.1"/>
    </source>
</evidence>
<dbReference type="SUPFAM" id="SSF56300">
    <property type="entry name" value="Metallo-dependent phosphatases"/>
    <property type="match status" value="1"/>
</dbReference>
<dbReference type="PANTHER" id="PTHR43143:SF1">
    <property type="entry name" value="SERINE_THREONINE-PROTEIN PHOSPHATASE CPPED1"/>
    <property type="match status" value="1"/>
</dbReference>
<dbReference type="Pfam" id="PF16370">
    <property type="entry name" value="MetallophosC"/>
    <property type="match status" value="1"/>
</dbReference>
<evidence type="ECO:0000259" key="4">
    <source>
        <dbReference type="Pfam" id="PF16371"/>
    </source>
</evidence>
<dbReference type="EMBL" id="JACOIJ010000013">
    <property type="protein sequence ID" value="MBD1429623.1"/>
    <property type="molecule type" value="Genomic_DNA"/>
</dbReference>
<feature type="domain" description="Calcineurin-like phosphoesterase N-terminal" evidence="4">
    <location>
        <begin position="143"/>
        <end position="220"/>
    </location>
</feature>
<dbReference type="Pfam" id="PF16371">
    <property type="entry name" value="MetallophosN"/>
    <property type="match status" value="1"/>
</dbReference>
<dbReference type="InterPro" id="IPR051918">
    <property type="entry name" value="STPP_CPPED1"/>
</dbReference>
<dbReference type="Pfam" id="PF00149">
    <property type="entry name" value="Metallophos"/>
    <property type="match status" value="1"/>
</dbReference>
<feature type="signal peptide" evidence="1">
    <location>
        <begin position="1"/>
        <end position="19"/>
    </location>
</feature>
<dbReference type="InterPro" id="IPR032288">
    <property type="entry name" value="Metallophos_C"/>
</dbReference>
<evidence type="ECO:0000259" key="3">
    <source>
        <dbReference type="Pfam" id="PF16370"/>
    </source>
</evidence>
<accession>A0ABR7YE83</accession>
<feature type="domain" description="Calcineurin-like phosphoesterase C-terminal" evidence="3">
    <location>
        <begin position="455"/>
        <end position="639"/>
    </location>
</feature>
<reference evidence="5 6" key="1">
    <citation type="submission" date="2020-08" db="EMBL/GenBank/DDBJ databases">
        <title>Sphingobacterium sp. DN04309 isolated from aquaculture water.</title>
        <authorList>
            <person name="Zhang M."/>
        </authorList>
    </citation>
    <scope>NUCLEOTIDE SEQUENCE [LARGE SCALE GENOMIC DNA]</scope>
    <source>
        <strain evidence="5 6">DN04309</strain>
    </source>
</reference>
<evidence type="ECO:0000256" key="1">
    <source>
        <dbReference type="SAM" id="SignalP"/>
    </source>
</evidence>
<protein>
    <submittedName>
        <fullName evidence="5">Calcineurin-like phosphoesterase C-terminal domain-containing protein</fullName>
    </submittedName>
</protein>
<evidence type="ECO:0000259" key="2">
    <source>
        <dbReference type="Pfam" id="PF00149"/>
    </source>
</evidence>
<dbReference type="InterPro" id="IPR004843">
    <property type="entry name" value="Calcineurin-like_PHP"/>
</dbReference>
<dbReference type="InterPro" id="IPR029052">
    <property type="entry name" value="Metallo-depent_PP-like"/>
</dbReference>